<dbReference type="OrthoDB" id="10565461at2759"/>
<organism evidence="1 2">
    <name type="scientific">Penicillium italicum</name>
    <name type="common">Blue mold</name>
    <dbReference type="NCBI Taxonomy" id="40296"/>
    <lineage>
        <taxon>Eukaryota</taxon>
        <taxon>Fungi</taxon>
        <taxon>Dikarya</taxon>
        <taxon>Ascomycota</taxon>
        <taxon>Pezizomycotina</taxon>
        <taxon>Eurotiomycetes</taxon>
        <taxon>Eurotiomycetidae</taxon>
        <taxon>Eurotiales</taxon>
        <taxon>Aspergillaceae</taxon>
        <taxon>Penicillium</taxon>
    </lineage>
</organism>
<sequence>MRSVRETVRGLRSRLGSGNAIRTSDIQRLRVQVLAGVG</sequence>
<reference evidence="1 2" key="1">
    <citation type="journal article" date="2015" name="Mol. Plant Microbe Interact.">
        <title>Genome, transcriptome, and functional analyses of Penicillium expansum provide new insights into secondary metabolism and pathogenicity.</title>
        <authorList>
            <person name="Ballester A.R."/>
            <person name="Marcet-Houben M."/>
            <person name="Levin E."/>
            <person name="Sela N."/>
            <person name="Selma-Lazaro C."/>
            <person name="Carmona L."/>
            <person name="Wisniewski M."/>
            <person name="Droby S."/>
            <person name="Gonzalez-Candelas L."/>
            <person name="Gabaldon T."/>
        </authorList>
    </citation>
    <scope>NUCLEOTIDE SEQUENCE [LARGE SCALE GENOMIC DNA]</scope>
    <source>
        <strain evidence="1 2">PHI-1</strain>
    </source>
</reference>
<keyword evidence="2" id="KW-1185">Reference proteome</keyword>
<dbReference type="HOGENOM" id="CLU_3335778_0_0_1"/>
<gene>
    <name evidence="1" type="ORF">PITC_098190</name>
</gene>
<evidence type="ECO:0000313" key="1">
    <source>
        <dbReference type="EMBL" id="KGO73088.1"/>
    </source>
</evidence>
<protein>
    <submittedName>
        <fullName evidence="1">Uncharacterized protein</fullName>
    </submittedName>
</protein>
<accession>A0A0A2L1M5</accession>
<dbReference type="PhylomeDB" id="A0A0A2L1M5"/>
<comment type="caution">
    <text evidence="1">The sequence shown here is derived from an EMBL/GenBank/DDBJ whole genome shotgun (WGS) entry which is preliminary data.</text>
</comment>
<dbReference type="AlphaFoldDB" id="A0A0A2L1M5"/>
<dbReference type="EMBL" id="JQGA01000840">
    <property type="protein sequence ID" value="KGO73088.1"/>
    <property type="molecule type" value="Genomic_DNA"/>
</dbReference>
<dbReference type="Proteomes" id="UP000030104">
    <property type="component" value="Unassembled WGS sequence"/>
</dbReference>
<evidence type="ECO:0000313" key="2">
    <source>
        <dbReference type="Proteomes" id="UP000030104"/>
    </source>
</evidence>
<name>A0A0A2L1M5_PENIT</name>
<proteinExistence type="predicted"/>